<dbReference type="PANTHER" id="PTHR10671:SF108">
    <property type="entry name" value="CLAUDIN FAMILY PROTEIN-RELATED"/>
    <property type="match status" value="1"/>
</dbReference>
<dbReference type="Proteomes" id="UP001642483">
    <property type="component" value="Unassembled WGS sequence"/>
</dbReference>
<sequence length="173" mass="18891">MQDNHEMTSNITLCAALLCFIAFLLTLTAIFTPGWGHFYASVVHVTFGLLQACLSSTGCRSNTHEHSGATIAAMVFMFLSFFLTLLGLIIMVISVYKKSPLLMRIAGSFDIVGGTFAVCGVSIYTRSVADFLQRINGTYFYSYGLAWVSGPFAWVGGTLALYATTKKAQDNYM</sequence>
<keyword evidence="2 5" id="KW-0812">Transmembrane</keyword>
<dbReference type="InterPro" id="IPR004031">
    <property type="entry name" value="PMP22/EMP/MP20/Claudin"/>
</dbReference>
<proteinExistence type="predicted"/>
<evidence type="ECO:0000256" key="4">
    <source>
        <dbReference type="ARBA" id="ARBA00023136"/>
    </source>
</evidence>
<evidence type="ECO:0000313" key="7">
    <source>
        <dbReference type="Proteomes" id="UP001642483"/>
    </source>
</evidence>
<feature type="transmembrane region" description="Helical" evidence="5">
    <location>
        <begin position="12"/>
        <end position="32"/>
    </location>
</feature>
<organism evidence="6 7">
    <name type="scientific">Clavelina lepadiformis</name>
    <name type="common">Light-bulb sea squirt</name>
    <name type="synonym">Ascidia lepadiformis</name>
    <dbReference type="NCBI Taxonomy" id="159417"/>
    <lineage>
        <taxon>Eukaryota</taxon>
        <taxon>Metazoa</taxon>
        <taxon>Chordata</taxon>
        <taxon>Tunicata</taxon>
        <taxon>Ascidiacea</taxon>
        <taxon>Aplousobranchia</taxon>
        <taxon>Clavelinidae</taxon>
        <taxon>Clavelina</taxon>
    </lineage>
</organism>
<feature type="transmembrane region" description="Helical" evidence="5">
    <location>
        <begin position="71"/>
        <end position="96"/>
    </location>
</feature>
<keyword evidence="3 5" id="KW-1133">Transmembrane helix</keyword>
<evidence type="ECO:0008006" key="8">
    <source>
        <dbReference type="Google" id="ProtNLM"/>
    </source>
</evidence>
<dbReference type="InterPro" id="IPR050579">
    <property type="entry name" value="PMP-22/EMP/MP20-like"/>
</dbReference>
<gene>
    <name evidence="6" type="ORF">CVLEPA_LOCUS871</name>
</gene>
<evidence type="ECO:0000256" key="2">
    <source>
        <dbReference type="ARBA" id="ARBA00022692"/>
    </source>
</evidence>
<evidence type="ECO:0000256" key="3">
    <source>
        <dbReference type="ARBA" id="ARBA00022989"/>
    </source>
</evidence>
<feature type="transmembrane region" description="Helical" evidence="5">
    <location>
        <begin position="145"/>
        <end position="163"/>
    </location>
</feature>
<keyword evidence="7" id="KW-1185">Reference proteome</keyword>
<feature type="transmembrane region" description="Helical" evidence="5">
    <location>
        <begin position="102"/>
        <end position="124"/>
    </location>
</feature>
<dbReference type="Gene3D" id="1.20.140.150">
    <property type="match status" value="1"/>
</dbReference>
<accession>A0ABP0F0A4</accession>
<dbReference type="EMBL" id="CAWYQH010000001">
    <property type="protein sequence ID" value="CAK8671839.1"/>
    <property type="molecule type" value="Genomic_DNA"/>
</dbReference>
<protein>
    <recommendedName>
        <fullName evidence="8">Lens fiber membrane intrinsic protein</fullName>
    </recommendedName>
</protein>
<evidence type="ECO:0000313" key="6">
    <source>
        <dbReference type="EMBL" id="CAK8671839.1"/>
    </source>
</evidence>
<dbReference type="Pfam" id="PF00822">
    <property type="entry name" value="PMP22_Claudin"/>
    <property type="match status" value="1"/>
</dbReference>
<evidence type="ECO:0000256" key="5">
    <source>
        <dbReference type="SAM" id="Phobius"/>
    </source>
</evidence>
<name>A0ABP0F0A4_CLALP</name>
<evidence type="ECO:0000256" key="1">
    <source>
        <dbReference type="ARBA" id="ARBA00004141"/>
    </source>
</evidence>
<reference evidence="6 7" key="1">
    <citation type="submission" date="2024-02" db="EMBL/GenBank/DDBJ databases">
        <authorList>
            <person name="Daric V."/>
            <person name="Darras S."/>
        </authorList>
    </citation>
    <scope>NUCLEOTIDE SEQUENCE [LARGE SCALE GENOMIC DNA]</scope>
</reference>
<comment type="subcellular location">
    <subcellularLocation>
        <location evidence="1">Membrane</location>
        <topology evidence="1">Multi-pass membrane protein</topology>
    </subcellularLocation>
</comment>
<dbReference type="PANTHER" id="PTHR10671">
    <property type="entry name" value="EPITHELIAL MEMBRANE PROTEIN-RELATED"/>
    <property type="match status" value="1"/>
</dbReference>
<keyword evidence="4 5" id="KW-0472">Membrane</keyword>
<comment type="caution">
    <text evidence="6">The sequence shown here is derived from an EMBL/GenBank/DDBJ whole genome shotgun (WGS) entry which is preliminary data.</text>
</comment>